<dbReference type="EMBL" id="JANBPT010000711">
    <property type="protein sequence ID" value="KAJ1913993.1"/>
    <property type="molecule type" value="Genomic_DNA"/>
</dbReference>
<dbReference type="PANTHER" id="PTHR11905:SF159">
    <property type="entry name" value="ADAM METALLOPROTEASE"/>
    <property type="match status" value="1"/>
</dbReference>
<feature type="transmembrane region" description="Helical" evidence="5">
    <location>
        <begin position="763"/>
        <end position="785"/>
    </location>
</feature>
<dbReference type="GO" id="GO:0046872">
    <property type="term" value="F:metal ion binding"/>
    <property type="evidence" value="ECO:0007669"/>
    <property type="project" value="UniProtKB-KW"/>
</dbReference>
<evidence type="ECO:0000259" key="7">
    <source>
        <dbReference type="PROSITE" id="PS50215"/>
    </source>
</evidence>
<proteinExistence type="predicted"/>
<evidence type="ECO:0000256" key="3">
    <source>
        <dbReference type="ARBA" id="ARBA00074021"/>
    </source>
</evidence>
<dbReference type="SMART" id="SM00050">
    <property type="entry name" value="DISIN"/>
    <property type="match status" value="1"/>
</dbReference>
<evidence type="ECO:0000256" key="1">
    <source>
        <dbReference type="ARBA" id="ARBA00023157"/>
    </source>
</evidence>
<evidence type="ECO:0000259" key="6">
    <source>
        <dbReference type="PROSITE" id="PS50214"/>
    </source>
</evidence>
<dbReference type="PROSITE" id="PS50215">
    <property type="entry name" value="ADAM_MEPRO"/>
    <property type="match status" value="1"/>
</dbReference>
<sequence>AAAVTHRESLRPIGRFETPATPRVTVFPRQLAPHLLRRSLHDPTQGPASFPHGPLVAPLGHDDIFRLELDAFGTTFRFLLEPNHDLFHPELFASATMPGGKAPQRESFRVFKGTVVDLGRPPAPSPYIDLSSIDTLTLTEAATLAGTIDRYLAGDARLTVFETSDHGQPVFDGSFHLDGVAYHIKPVAIYANTRLPHDPAPHPDTDSPMVVYRSSDYLTPAGQADNSIITSTNVTPSAPPSSGNGTHCGAQTHPENYERALAAVGSHLEAGPWGPEFLPVSPAAPLWRRSLFSSPTPQEVIQQRRAATLSSACPVNKRVAYFGVAADCTYLSVYQTPDKVRAQILSNWNQASAVYERQFNVMLGVIDMRIMDAGCPTKPDAQVAWNRGCDQGYSIESRLSDFSYWRGQLSKSNDSAALWHLMTNCASGSEVGIAWLGTLCQTTAQTSSIGGDGTYVSGTAVSAVSREEWQIVAHEIGHNFGAAHDCDDSTCPCAAGSNCSCCPCTDKCSCDANYIMNPTNPVKTNDFSPCSATSICATIASSGSCLADPGAKPILGTAMCGNGIREDGEECDCGTADTCAKDRCCDGSTCKLKAGAACSASNALCCDGATCQVRPANVTCRAKYSECDVAEVCDGLRPECPADERIPDGTACTLSSNGTANGSGVAASQLHDLQCASGQCTSRDAQCIARGGALNITQRCTLNIGVDPCDLQCNSPRDALGCIFMSGSFLDGTTCGFHARCARGVCTGENGFYTFLLLFQKNLAVAVPVTILVGLVALLLLYTMIRWLFCGGRPRNHQQVTQGGGGRWTWFAGHKTPPPSGIHTPTGVPVAGGYRNLDGDTGYPVHHVPYRPGPPSQPTMIGSYDGHTYPLQDMRR</sequence>
<keyword evidence="5" id="KW-1133">Transmembrane helix</keyword>
<protein>
    <recommendedName>
        <fullName evidence="3">Disintegrin and metalloproteinase domain-containing protein B</fullName>
    </recommendedName>
</protein>
<feature type="binding site" evidence="4">
    <location>
        <position position="484"/>
    </location>
    <ligand>
        <name>Zn(2+)</name>
        <dbReference type="ChEBI" id="CHEBI:29105"/>
        <note>catalytic</note>
    </ligand>
</feature>
<dbReference type="Pfam" id="PF13688">
    <property type="entry name" value="Reprolysin_5"/>
    <property type="match status" value="1"/>
</dbReference>
<dbReference type="InterPro" id="IPR001762">
    <property type="entry name" value="Disintegrin_dom"/>
</dbReference>
<gene>
    <name evidence="8" type="ORF">IWQ60_008987</name>
</gene>
<keyword evidence="4" id="KW-0862">Zinc</keyword>
<dbReference type="FunFam" id="4.10.70.10:FF:000003">
    <property type="entry name" value="Disintegrin and metalloproteinase domain-containing protein 17"/>
    <property type="match status" value="1"/>
</dbReference>
<dbReference type="InterPro" id="IPR001590">
    <property type="entry name" value="Peptidase_M12B"/>
</dbReference>
<dbReference type="AlphaFoldDB" id="A0A9W8DQ80"/>
<feature type="domain" description="Disintegrin" evidence="6">
    <location>
        <begin position="557"/>
        <end position="648"/>
    </location>
</feature>
<dbReference type="Gene3D" id="4.10.70.10">
    <property type="entry name" value="Disintegrin domain"/>
    <property type="match status" value="1"/>
</dbReference>
<dbReference type="OrthoDB" id="5951731at2759"/>
<reference evidence="8" key="1">
    <citation type="submission" date="2022-07" db="EMBL/GenBank/DDBJ databases">
        <title>Phylogenomic reconstructions and comparative analyses of Kickxellomycotina fungi.</title>
        <authorList>
            <person name="Reynolds N.K."/>
            <person name="Stajich J.E."/>
            <person name="Barry K."/>
            <person name="Grigoriev I.V."/>
            <person name="Crous P."/>
            <person name="Smith M.E."/>
        </authorList>
    </citation>
    <scope>NUCLEOTIDE SEQUENCE</scope>
    <source>
        <strain evidence="8">RSA 861</strain>
    </source>
</reference>
<dbReference type="Pfam" id="PF00200">
    <property type="entry name" value="Disintegrin"/>
    <property type="match status" value="1"/>
</dbReference>
<keyword evidence="5" id="KW-0812">Transmembrane</keyword>
<comment type="caution">
    <text evidence="4">Lacks conserved residue(s) required for the propagation of feature annotation.</text>
</comment>
<keyword evidence="5" id="KW-0472">Membrane</keyword>
<comment type="function">
    <text evidence="2">Probable zinc protease.</text>
</comment>
<feature type="binding site" evidence="4">
    <location>
        <position position="474"/>
    </location>
    <ligand>
        <name>Zn(2+)</name>
        <dbReference type="ChEBI" id="CHEBI:29105"/>
        <note>catalytic</note>
    </ligand>
</feature>
<dbReference type="Gene3D" id="3.40.390.10">
    <property type="entry name" value="Collagenase (Catalytic Domain)"/>
    <property type="match status" value="1"/>
</dbReference>
<keyword evidence="9" id="KW-1185">Reference proteome</keyword>
<keyword evidence="1" id="KW-1015">Disulfide bond</keyword>
<organism evidence="8 9">
    <name type="scientific">Tieghemiomyces parasiticus</name>
    <dbReference type="NCBI Taxonomy" id="78921"/>
    <lineage>
        <taxon>Eukaryota</taxon>
        <taxon>Fungi</taxon>
        <taxon>Fungi incertae sedis</taxon>
        <taxon>Zoopagomycota</taxon>
        <taxon>Kickxellomycotina</taxon>
        <taxon>Dimargaritomycetes</taxon>
        <taxon>Dimargaritales</taxon>
        <taxon>Dimargaritaceae</taxon>
        <taxon>Tieghemiomyces</taxon>
    </lineage>
</organism>
<name>A0A9W8DQ80_9FUNG</name>
<dbReference type="GO" id="GO:0006508">
    <property type="term" value="P:proteolysis"/>
    <property type="evidence" value="ECO:0007669"/>
    <property type="project" value="InterPro"/>
</dbReference>
<feature type="non-terminal residue" evidence="8">
    <location>
        <position position="1"/>
    </location>
</feature>
<dbReference type="PROSITE" id="PS50214">
    <property type="entry name" value="DISINTEGRIN_2"/>
    <property type="match status" value="1"/>
</dbReference>
<comment type="caution">
    <text evidence="8">The sequence shown here is derived from an EMBL/GenBank/DDBJ whole genome shotgun (WGS) entry which is preliminary data.</text>
</comment>
<accession>A0A9W8DQ80</accession>
<dbReference type="SUPFAM" id="SSF55486">
    <property type="entry name" value="Metalloproteases ('zincins'), catalytic domain"/>
    <property type="match status" value="1"/>
</dbReference>
<dbReference type="GO" id="GO:0004222">
    <property type="term" value="F:metalloendopeptidase activity"/>
    <property type="evidence" value="ECO:0007669"/>
    <property type="project" value="InterPro"/>
</dbReference>
<keyword evidence="4" id="KW-0479">Metal-binding</keyword>
<feature type="domain" description="Peptidase M12B" evidence="7">
    <location>
        <begin position="318"/>
        <end position="531"/>
    </location>
</feature>
<evidence type="ECO:0000256" key="5">
    <source>
        <dbReference type="SAM" id="Phobius"/>
    </source>
</evidence>
<dbReference type="Proteomes" id="UP001150569">
    <property type="component" value="Unassembled WGS sequence"/>
</dbReference>
<evidence type="ECO:0000256" key="2">
    <source>
        <dbReference type="ARBA" id="ARBA00056552"/>
    </source>
</evidence>
<dbReference type="SUPFAM" id="SSF57552">
    <property type="entry name" value="Blood coagulation inhibitor (disintegrin)"/>
    <property type="match status" value="1"/>
</dbReference>
<dbReference type="InterPro" id="IPR036436">
    <property type="entry name" value="Disintegrin_dom_sf"/>
</dbReference>
<feature type="active site" evidence="4">
    <location>
        <position position="475"/>
    </location>
</feature>
<dbReference type="PANTHER" id="PTHR11905">
    <property type="entry name" value="ADAM A DISINTEGRIN AND METALLOPROTEASE DOMAIN"/>
    <property type="match status" value="1"/>
</dbReference>
<evidence type="ECO:0000256" key="4">
    <source>
        <dbReference type="PROSITE-ProRule" id="PRU00276"/>
    </source>
</evidence>
<evidence type="ECO:0000313" key="9">
    <source>
        <dbReference type="Proteomes" id="UP001150569"/>
    </source>
</evidence>
<dbReference type="InterPro" id="IPR024079">
    <property type="entry name" value="MetalloPept_cat_dom_sf"/>
</dbReference>
<feature type="binding site" evidence="4">
    <location>
        <position position="478"/>
    </location>
    <ligand>
        <name>Zn(2+)</name>
        <dbReference type="ChEBI" id="CHEBI:29105"/>
        <note>catalytic</note>
    </ligand>
</feature>
<evidence type="ECO:0000313" key="8">
    <source>
        <dbReference type="EMBL" id="KAJ1913993.1"/>
    </source>
</evidence>